<keyword evidence="5" id="KW-1185">Reference proteome</keyword>
<evidence type="ECO:0000313" key="3">
    <source>
        <dbReference type="EMBL" id="EKX48276.1"/>
    </source>
</evidence>
<dbReference type="AlphaFoldDB" id="L1JIH6"/>
<keyword evidence="1" id="KW-0175">Coiled coil</keyword>
<dbReference type="EnsemblProtists" id="EKX48276">
    <property type="protein sequence ID" value="EKX48276"/>
    <property type="gene ID" value="GUITHDRAFT_105880"/>
</dbReference>
<reference evidence="5" key="2">
    <citation type="submission" date="2012-11" db="EMBL/GenBank/DDBJ databases">
        <authorList>
            <person name="Kuo A."/>
            <person name="Curtis B.A."/>
            <person name="Tanifuji G."/>
            <person name="Burki F."/>
            <person name="Gruber A."/>
            <person name="Irimia M."/>
            <person name="Maruyama S."/>
            <person name="Arias M.C."/>
            <person name="Ball S.G."/>
            <person name="Gile G.H."/>
            <person name="Hirakawa Y."/>
            <person name="Hopkins J.F."/>
            <person name="Rensing S.A."/>
            <person name="Schmutz J."/>
            <person name="Symeonidi A."/>
            <person name="Elias M."/>
            <person name="Eveleigh R.J."/>
            <person name="Herman E.K."/>
            <person name="Klute M.J."/>
            <person name="Nakayama T."/>
            <person name="Obornik M."/>
            <person name="Reyes-Prieto A."/>
            <person name="Armbrust E.V."/>
            <person name="Aves S.J."/>
            <person name="Beiko R.G."/>
            <person name="Coutinho P."/>
            <person name="Dacks J.B."/>
            <person name="Durnford D.G."/>
            <person name="Fast N.M."/>
            <person name="Green B.R."/>
            <person name="Grisdale C."/>
            <person name="Hempe F."/>
            <person name="Henrissat B."/>
            <person name="Hoppner M.P."/>
            <person name="Ishida K.-I."/>
            <person name="Kim E."/>
            <person name="Koreny L."/>
            <person name="Kroth P.G."/>
            <person name="Liu Y."/>
            <person name="Malik S.-B."/>
            <person name="Maier U.G."/>
            <person name="McRose D."/>
            <person name="Mock T."/>
            <person name="Neilson J.A."/>
            <person name="Onodera N.T."/>
            <person name="Poole A.M."/>
            <person name="Pritham E.J."/>
            <person name="Richards T.A."/>
            <person name="Rocap G."/>
            <person name="Roy S.W."/>
            <person name="Sarai C."/>
            <person name="Schaack S."/>
            <person name="Shirato S."/>
            <person name="Slamovits C.H."/>
            <person name="Spencer D.F."/>
            <person name="Suzuki S."/>
            <person name="Worden A.Z."/>
            <person name="Zauner S."/>
            <person name="Barry K."/>
            <person name="Bell C."/>
            <person name="Bharti A.K."/>
            <person name="Crow J.A."/>
            <person name="Grimwood J."/>
            <person name="Kramer R."/>
            <person name="Lindquist E."/>
            <person name="Lucas S."/>
            <person name="Salamov A."/>
            <person name="McFadden G.I."/>
            <person name="Lane C.E."/>
            <person name="Keeling P.J."/>
            <person name="Gray M.W."/>
            <person name="Grigoriev I.V."/>
            <person name="Archibald J.M."/>
        </authorList>
    </citation>
    <scope>NUCLEOTIDE SEQUENCE</scope>
    <source>
        <strain evidence="5">CCMP2712</strain>
    </source>
</reference>
<dbReference type="GeneID" id="17305054"/>
<feature type="region of interest" description="Disordered" evidence="2">
    <location>
        <begin position="310"/>
        <end position="331"/>
    </location>
</feature>
<dbReference type="HOGENOM" id="CLU_596489_0_0_1"/>
<organism evidence="3">
    <name type="scientific">Guillardia theta (strain CCMP2712)</name>
    <name type="common">Cryptophyte</name>
    <dbReference type="NCBI Taxonomy" id="905079"/>
    <lineage>
        <taxon>Eukaryota</taxon>
        <taxon>Cryptophyceae</taxon>
        <taxon>Pyrenomonadales</taxon>
        <taxon>Geminigeraceae</taxon>
        <taxon>Guillardia</taxon>
    </lineage>
</organism>
<feature type="compositionally biased region" description="Polar residues" evidence="2">
    <location>
        <begin position="30"/>
        <end position="45"/>
    </location>
</feature>
<dbReference type="EMBL" id="JH992986">
    <property type="protein sequence ID" value="EKX48276.1"/>
    <property type="molecule type" value="Genomic_DNA"/>
</dbReference>
<sequence length="459" mass="50620">MIKEVKAQGAHGRKAVAEVGGEGGGYAGLPSTSPPSALTQNNNVASGAAAEVEHAPGGGRLRAAAGAVPEGKRRASPKRAERKASPALQGSEMHGNHRHDGHDTNIYIPRMERGEQRQKGAMKHEEEHDVWPQIEDILNNPNVEDYEFLAADASKHDPYQTPSYPASTVEKMELQLRAAQQLQKVAEKEKAEAEEKMEAMMKELNLLRANLAGREVLHKDSYLLNMELEEEKKKNARLRDAIEILKIDKETAIDMLRKEREEFQIKLAAKDFEIVELRRASAVSVIQMQPAYVNGHSNPIHRATSGNIVQHSAPHHHHGSRGPRATVAESSFQENRLSFQLPLPKQVHAPAIAARSFQGNGKPQAEEGKEEQAASFLEKGMELPADETSTNDCPPGFTRQFLHQEQKIHGDVESQHLNIPYMTVVNPHSLPSLNSSAAEFPNDGVLRLPGNVSLHMLQC</sequence>
<feature type="compositionally biased region" description="Basic and acidic residues" evidence="2">
    <location>
        <begin position="70"/>
        <end position="84"/>
    </location>
</feature>
<name>L1JIH6_GUITC</name>
<dbReference type="PaxDb" id="55529-EKX48276"/>
<gene>
    <name evidence="3" type="ORF">GUITHDRAFT_105880</name>
</gene>
<feature type="compositionally biased region" description="Basic and acidic residues" evidence="2">
    <location>
        <begin position="94"/>
        <end position="103"/>
    </location>
</feature>
<dbReference type="Proteomes" id="UP000011087">
    <property type="component" value="Unassembled WGS sequence"/>
</dbReference>
<protein>
    <submittedName>
        <fullName evidence="3 4">Uncharacterized protein</fullName>
    </submittedName>
</protein>
<evidence type="ECO:0000313" key="5">
    <source>
        <dbReference type="Proteomes" id="UP000011087"/>
    </source>
</evidence>
<dbReference type="RefSeq" id="XP_005835256.1">
    <property type="nucleotide sequence ID" value="XM_005835199.1"/>
</dbReference>
<reference evidence="3 5" key="1">
    <citation type="journal article" date="2012" name="Nature">
        <title>Algal genomes reveal evolutionary mosaicism and the fate of nucleomorphs.</title>
        <authorList>
            <consortium name="DOE Joint Genome Institute"/>
            <person name="Curtis B.A."/>
            <person name="Tanifuji G."/>
            <person name="Burki F."/>
            <person name="Gruber A."/>
            <person name="Irimia M."/>
            <person name="Maruyama S."/>
            <person name="Arias M.C."/>
            <person name="Ball S.G."/>
            <person name="Gile G.H."/>
            <person name="Hirakawa Y."/>
            <person name="Hopkins J.F."/>
            <person name="Kuo A."/>
            <person name="Rensing S.A."/>
            <person name="Schmutz J."/>
            <person name="Symeonidi A."/>
            <person name="Elias M."/>
            <person name="Eveleigh R.J."/>
            <person name="Herman E.K."/>
            <person name="Klute M.J."/>
            <person name="Nakayama T."/>
            <person name="Obornik M."/>
            <person name="Reyes-Prieto A."/>
            <person name="Armbrust E.V."/>
            <person name="Aves S.J."/>
            <person name="Beiko R.G."/>
            <person name="Coutinho P."/>
            <person name="Dacks J.B."/>
            <person name="Durnford D.G."/>
            <person name="Fast N.M."/>
            <person name="Green B.R."/>
            <person name="Grisdale C.J."/>
            <person name="Hempel F."/>
            <person name="Henrissat B."/>
            <person name="Hoppner M.P."/>
            <person name="Ishida K."/>
            <person name="Kim E."/>
            <person name="Koreny L."/>
            <person name="Kroth P.G."/>
            <person name="Liu Y."/>
            <person name="Malik S.B."/>
            <person name="Maier U.G."/>
            <person name="McRose D."/>
            <person name="Mock T."/>
            <person name="Neilson J.A."/>
            <person name="Onodera N.T."/>
            <person name="Poole A.M."/>
            <person name="Pritham E.J."/>
            <person name="Richards T.A."/>
            <person name="Rocap G."/>
            <person name="Roy S.W."/>
            <person name="Sarai C."/>
            <person name="Schaack S."/>
            <person name="Shirato S."/>
            <person name="Slamovits C.H."/>
            <person name="Spencer D.F."/>
            <person name="Suzuki S."/>
            <person name="Worden A.Z."/>
            <person name="Zauner S."/>
            <person name="Barry K."/>
            <person name="Bell C."/>
            <person name="Bharti A.K."/>
            <person name="Crow J.A."/>
            <person name="Grimwood J."/>
            <person name="Kramer R."/>
            <person name="Lindquist E."/>
            <person name="Lucas S."/>
            <person name="Salamov A."/>
            <person name="McFadden G.I."/>
            <person name="Lane C.E."/>
            <person name="Keeling P.J."/>
            <person name="Gray M.W."/>
            <person name="Grigoriev I.V."/>
            <person name="Archibald J.M."/>
        </authorList>
    </citation>
    <scope>NUCLEOTIDE SEQUENCE</scope>
    <source>
        <strain evidence="3 5">CCMP2712</strain>
    </source>
</reference>
<reference evidence="4" key="3">
    <citation type="submission" date="2016-03" db="UniProtKB">
        <authorList>
            <consortium name="EnsemblProtists"/>
        </authorList>
    </citation>
    <scope>IDENTIFICATION</scope>
</reference>
<feature type="coiled-coil region" evidence="1">
    <location>
        <begin position="169"/>
        <end position="262"/>
    </location>
</feature>
<proteinExistence type="predicted"/>
<evidence type="ECO:0000313" key="4">
    <source>
        <dbReference type="EnsemblProtists" id="EKX48276"/>
    </source>
</evidence>
<evidence type="ECO:0000256" key="1">
    <source>
        <dbReference type="SAM" id="Coils"/>
    </source>
</evidence>
<feature type="region of interest" description="Disordered" evidence="2">
    <location>
        <begin position="1"/>
        <end position="104"/>
    </location>
</feature>
<dbReference type="KEGG" id="gtt:GUITHDRAFT_105880"/>
<evidence type="ECO:0000256" key="2">
    <source>
        <dbReference type="SAM" id="MobiDB-lite"/>
    </source>
</evidence>
<accession>L1JIH6</accession>